<evidence type="ECO:0000313" key="5">
    <source>
        <dbReference type="Proteomes" id="UP000765224"/>
    </source>
</evidence>
<evidence type="ECO:0000313" key="4">
    <source>
        <dbReference type="EMBL" id="MBV4459468.1"/>
    </source>
</evidence>
<dbReference type="Pfam" id="PF12796">
    <property type="entry name" value="Ank_2"/>
    <property type="match status" value="1"/>
</dbReference>
<dbReference type="SMART" id="SM00248">
    <property type="entry name" value="ANK"/>
    <property type="match status" value="4"/>
</dbReference>
<reference evidence="4 5" key="1">
    <citation type="submission" date="2021-06" db="EMBL/GenBank/DDBJ databases">
        <title>Updating the genus Pseudomonas: Description of 43 new species and partition of the Pseudomonas putida group.</title>
        <authorList>
            <person name="Girard L."/>
            <person name="Lood C."/>
            <person name="Vandamme P."/>
            <person name="Rokni-Zadeh H."/>
            <person name="Van Noort V."/>
            <person name="Hofte M."/>
            <person name="Lavigne R."/>
            <person name="De Mot R."/>
        </authorList>
    </citation>
    <scope>NUCLEOTIDE SEQUENCE [LARGE SCALE GENOMIC DNA]</scope>
    <source>
        <strain evidence="4 5">COR58</strain>
    </source>
</reference>
<dbReference type="PROSITE" id="PS50297">
    <property type="entry name" value="ANK_REP_REGION"/>
    <property type="match status" value="3"/>
</dbReference>
<comment type="caution">
    <text evidence="4">The sequence shown here is derived from an EMBL/GenBank/DDBJ whole genome shotgun (WGS) entry which is preliminary data.</text>
</comment>
<proteinExistence type="predicted"/>
<evidence type="ECO:0000256" key="1">
    <source>
        <dbReference type="ARBA" id="ARBA00022737"/>
    </source>
</evidence>
<keyword evidence="1" id="KW-0677">Repeat</keyword>
<name>A0ABS6PG70_9PSED</name>
<keyword evidence="5" id="KW-1185">Reference proteome</keyword>
<evidence type="ECO:0000256" key="2">
    <source>
        <dbReference type="ARBA" id="ARBA00023043"/>
    </source>
</evidence>
<dbReference type="PANTHER" id="PTHR24173">
    <property type="entry name" value="ANKYRIN REPEAT CONTAINING"/>
    <property type="match status" value="1"/>
</dbReference>
<dbReference type="RefSeq" id="WP_217893011.1">
    <property type="nucleotide sequence ID" value="NZ_JAHSTS010000002.1"/>
</dbReference>
<dbReference type="PROSITE" id="PS50088">
    <property type="entry name" value="ANK_REPEAT"/>
    <property type="match status" value="3"/>
</dbReference>
<dbReference type="PANTHER" id="PTHR24173:SF74">
    <property type="entry name" value="ANKYRIN REPEAT DOMAIN-CONTAINING PROTEIN 16"/>
    <property type="match status" value="1"/>
</dbReference>
<dbReference type="Proteomes" id="UP000765224">
    <property type="component" value="Unassembled WGS sequence"/>
</dbReference>
<accession>A0ABS6PG70</accession>
<dbReference type="EMBL" id="JAHSTS010000002">
    <property type="protein sequence ID" value="MBV4459468.1"/>
    <property type="molecule type" value="Genomic_DNA"/>
</dbReference>
<organism evidence="4 5">
    <name type="scientific">Pseudomonas ekonensis</name>
    <dbReference type="NCBI Taxonomy" id="2842353"/>
    <lineage>
        <taxon>Bacteria</taxon>
        <taxon>Pseudomonadati</taxon>
        <taxon>Pseudomonadota</taxon>
        <taxon>Gammaproteobacteria</taxon>
        <taxon>Pseudomonadales</taxon>
        <taxon>Pseudomonadaceae</taxon>
        <taxon>Pseudomonas</taxon>
    </lineage>
</organism>
<keyword evidence="2 3" id="KW-0040">ANK repeat</keyword>
<feature type="repeat" description="ANK" evidence="3">
    <location>
        <begin position="48"/>
        <end position="80"/>
    </location>
</feature>
<feature type="repeat" description="ANK" evidence="3">
    <location>
        <begin position="114"/>
        <end position="146"/>
    </location>
</feature>
<evidence type="ECO:0000256" key="3">
    <source>
        <dbReference type="PROSITE-ProRule" id="PRU00023"/>
    </source>
</evidence>
<feature type="repeat" description="ANK" evidence="3">
    <location>
        <begin position="81"/>
        <end position="113"/>
    </location>
</feature>
<gene>
    <name evidence="4" type="ORF">KVG96_16055</name>
</gene>
<sequence length="172" mass="18004">MSDPNRQMTPEEAAAFTEQVFNKAREGDAAMLDRLISAGLPVNLRNGKGDTLLMLASYYGHLDAVQVLLKHKADPEQRNGNGQSPIAGAAFKGDLAVVKALVDGGADIDGASFDGRTALMMAAMFNRVEIVEYLIGKGADPKAKDANGVAALDAARTMGAADTTALLEKLLG</sequence>
<dbReference type="InterPro" id="IPR002110">
    <property type="entry name" value="Ankyrin_rpt"/>
</dbReference>
<dbReference type="Pfam" id="PF13637">
    <property type="entry name" value="Ank_4"/>
    <property type="match status" value="1"/>
</dbReference>
<protein>
    <submittedName>
        <fullName evidence="4">Ankyrin repeat domain-containing protein</fullName>
    </submittedName>
</protein>